<reference evidence="3" key="1">
    <citation type="journal article" date="2019" name="Int. J. Syst. Evol. Microbiol.">
        <title>The Global Catalogue of Microorganisms (GCM) 10K type strain sequencing project: providing services to taxonomists for standard genome sequencing and annotation.</title>
        <authorList>
            <consortium name="The Broad Institute Genomics Platform"/>
            <consortium name="The Broad Institute Genome Sequencing Center for Infectious Disease"/>
            <person name="Wu L."/>
            <person name="Ma J."/>
        </authorList>
    </citation>
    <scope>NUCLEOTIDE SEQUENCE [LARGE SCALE GENOMIC DNA]</scope>
    <source>
        <strain evidence="3">JCM 13250</strain>
    </source>
</reference>
<proteinExistence type="predicted"/>
<keyword evidence="3" id="KW-1185">Reference proteome</keyword>
<gene>
    <name evidence="2" type="ORF">GCM10009682_13590</name>
</gene>
<feature type="signal peptide" evidence="1">
    <location>
        <begin position="1"/>
        <end position="28"/>
    </location>
</feature>
<name>A0ABP4XSL5_9ACTN</name>
<keyword evidence="1" id="KW-0732">Signal</keyword>
<dbReference type="Proteomes" id="UP001500218">
    <property type="component" value="Unassembled WGS sequence"/>
</dbReference>
<accession>A0ABP4XSL5</accession>
<evidence type="ECO:0008006" key="4">
    <source>
        <dbReference type="Google" id="ProtNLM"/>
    </source>
</evidence>
<dbReference type="RefSeq" id="WP_344127423.1">
    <property type="nucleotide sequence ID" value="NZ_BAAALT010000034.1"/>
</dbReference>
<sequence length="112" mass="12182">MSVRTMAAAVGGLLVAGTIAVSQSPAAAAPSMRAPVTAVNPVSVVGPSVDVPDYLRGYRDGYRAGWREAGGVCLMDDWRFRYGPWGNRDYARGYDRGFNNGFDDGYRELCRR</sequence>
<protein>
    <recommendedName>
        <fullName evidence="4">Lectin-like protein BA14k</fullName>
    </recommendedName>
</protein>
<evidence type="ECO:0000256" key="1">
    <source>
        <dbReference type="SAM" id="SignalP"/>
    </source>
</evidence>
<dbReference type="EMBL" id="BAAALT010000034">
    <property type="protein sequence ID" value="GAA1793009.1"/>
    <property type="molecule type" value="Genomic_DNA"/>
</dbReference>
<feature type="chain" id="PRO_5046576243" description="Lectin-like protein BA14k" evidence="1">
    <location>
        <begin position="29"/>
        <end position="112"/>
    </location>
</feature>
<organism evidence="2 3">
    <name type="scientific">Luedemannella flava</name>
    <dbReference type="NCBI Taxonomy" id="349316"/>
    <lineage>
        <taxon>Bacteria</taxon>
        <taxon>Bacillati</taxon>
        <taxon>Actinomycetota</taxon>
        <taxon>Actinomycetes</taxon>
        <taxon>Micromonosporales</taxon>
        <taxon>Micromonosporaceae</taxon>
        <taxon>Luedemannella</taxon>
    </lineage>
</organism>
<evidence type="ECO:0000313" key="3">
    <source>
        <dbReference type="Proteomes" id="UP001500218"/>
    </source>
</evidence>
<evidence type="ECO:0000313" key="2">
    <source>
        <dbReference type="EMBL" id="GAA1793009.1"/>
    </source>
</evidence>
<comment type="caution">
    <text evidence="2">The sequence shown here is derived from an EMBL/GenBank/DDBJ whole genome shotgun (WGS) entry which is preliminary data.</text>
</comment>